<proteinExistence type="predicted"/>
<evidence type="ECO:0000313" key="1">
    <source>
        <dbReference type="EMBL" id="MBB5213300.1"/>
    </source>
</evidence>
<protein>
    <submittedName>
        <fullName evidence="1">Uncharacterized protein</fullName>
    </submittedName>
</protein>
<sequence>MSSFREAWINQFITTGEIETILKASQGDFSLEALHKVSTEKFGSGNVHIVDLKDKDAEFGSDRVALGVNDTLIFFKDGIYYGSKSNLRNH</sequence>
<comment type="caution">
    <text evidence="1">The sequence shown here is derived from an EMBL/GenBank/DDBJ whole genome shotgun (WGS) entry which is preliminary data.</text>
</comment>
<dbReference type="Proteomes" id="UP000563601">
    <property type="component" value="Unassembled WGS sequence"/>
</dbReference>
<dbReference type="EMBL" id="JACHHR010000009">
    <property type="protein sequence ID" value="MBB5213300.1"/>
    <property type="molecule type" value="Genomic_DNA"/>
</dbReference>
<reference evidence="1 2" key="1">
    <citation type="submission" date="2020-08" db="EMBL/GenBank/DDBJ databases">
        <title>Genomic Encyclopedia of Type Strains, Phase IV (KMG-IV): sequencing the most valuable type-strain genomes for metagenomic binning, comparative biology and taxonomic classification.</title>
        <authorList>
            <person name="Goeker M."/>
        </authorList>
    </citation>
    <scope>NUCLEOTIDE SEQUENCE [LARGE SCALE GENOMIC DNA]</scope>
    <source>
        <strain evidence="1 2">DSM 11525</strain>
    </source>
</reference>
<name>A0AA89PEE4_9GAMM</name>
<gene>
    <name evidence="1" type="ORF">HNQ53_003552</name>
</gene>
<dbReference type="AlphaFoldDB" id="A0AA89PEE4"/>
<accession>A0AA89PEE4</accession>
<organism evidence="1 2">
    <name type="scientific">Microbulbifer hydrolyticus</name>
    <dbReference type="NCBI Taxonomy" id="48074"/>
    <lineage>
        <taxon>Bacteria</taxon>
        <taxon>Pseudomonadati</taxon>
        <taxon>Pseudomonadota</taxon>
        <taxon>Gammaproteobacteria</taxon>
        <taxon>Cellvibrionales</taxon>
        <taxon>Microbulbiferaceae</taxon>
        <taxon>Microbulbifer</taxon>
    </lineage>
</organism>
<evidence type="ECO:0000313" key="2">
    <source>
        <dbReference type="Proteomes" id="UP000563601"/>
    </source>
</evidence>